<dbReference type="PANTHER" id="PTHR43639:SF1">
    <property type="entry name" value="SHORT-CHAIN DEHYDROGENASE_REDUCTASE FAMILY PROTEIN"/>
    <property type="match status" value="1"/>
</dbReference>
<dbReference type="Gene3D" id="3.40.50.720">
    <property type="entry name" value="NAD(P)-binding Rossmann-like Domain"/>
    <property type="match status" value="1"/>
</dbReference>
<dbReference type="PRINTS" id="PR00081">
    <property type="entry name" value="GDHRDH"/>
</dbReference>
<dbReference type="InterPro" id="IPR036291">
    <property type="entry name" value="NAD(P)-bd_dom_sf"/>
</dbReference>
<keyword evidence="2" id="KW-0560">Oxidoreductase</keyword>
<protein>
    <submittedName>
        <fullName evidence="3">SDR family oxidoreductase</fullName>
    </submittedName>
</protein>
<organism evidence="3 4">
    <name type="scientific">Qipengyuania atrilutea</name>
    <dbReference type="NCBI Taxonomy" id="2744473"/>
    <lineage>
        <taxon>Bacteria</taxon>
        <taxon>Pseudomonadati</taxon>
        <taxon>Pseudomonadota</taxon>
        <taxon>Alphaproteobacteria</taxon>
        <taxon>Sphingomonadales</taxon>
        <taxon>Erythrobacteraceae</taxon>
        <taxon>Qipengyuania</taxon>
    </lineage>
</organism>
<dbReference type="GO" id="GO:0016491">
    <property type="term" value="F:oxidoreductase activity"/>
    <property type="evidence" value="ECO:0007669"/>
    <property type="project" value="UniProtKB-KW"/>
</dbReference>
<reference evidence="3 4" key="1">
    <citation type="submission" date="2020-06" db="EMBL/GenBank/DDBJ databases">
        <title>Altererythrobacter sp. HHU K3-1.</title>
        <authorList>
            <person name="Zhang D."/>
            <person name="Xue H."/>
        </authorList>
    </citation>
    <scope>NUCLEOTIDE SEQUENCE [LARGE SCALE GENOMIC DNA]</scope>
    <source>
        <strain evidence="3 4">HHU K3-1</strain>
    </source>
</reference>
<keyword evidence="4" id="KW-1185">Reference proteome</keyword>
<dbReference type="InterPro" id="IPR002347">
    <property type="entry name" value="SDR_fam"/>
</dbReference>
<proteinExistence type="inferred from homology"/>
<gene>
    <name evidence="3" type="ORF">HUV48_03345</name>
</gene>
<comment type="caution">
    <text evidence="3">The sequence shown here is derived from an EMBL/GenBank/DDBJ whole genome shotgun (WGS) entry which is preliminary data.</text>
</comment>
<dbReference type="Proteomes" id="UP000561438">
    <property type="component" value="Unassembled WGS sequence"/>
</dbReference>
<evidence type="ECO:0000256" key="2">
    <source>
        <dbReference type="ARBA" id="ARBA00023002"/>
    </source>
</evidence>
<dbReference type="AlphaFoldDB" id="A0A850H2A9"/>
<sequence>MKDRAVLITGGGKRIGAATARAFDAAGWHVVIHYRRSEVEAKALARTLRSAEIVQCDLADEAASAAMVEELASRLPDWRCLVNNASIFLPDEVIALDSATYDKVTKINAKAPAMLSQTFLHQARSTVGRCVINVTDQKLANPNPDFFSYTMSKHALGGAIRPLAMGAAGPADRVYGLAPGAILPSHDQSEAEAEASHRMNLLGRRTEAAEIADAAVFLAEGHLANGETLFVDSGQHLLSQSRDVIYLARGQETDHG</sequence>
<dbReference type="RefSeq" id="WP_176266334.1">
    <property type="nucleotide sequence ID" value="NZ_JABWGV010000001.1"/>
</dbReference>
<dbReference type="PANTHER" id="PTHR43639">
    <property type="entry name" value="OXIDOREDUCTASE, SHORT-CHAIN DEHYDROGENASE/REDUCTASE FAMILY (AFU_ORTHOLOGUE AFUA_5G02870)"/>
    <property type="match status" value="1"/>
</dbReference>
<evidence type="ECO:0000313" key="4">
    <source>
        <dbReference type="Proteomes" id="UP000561438"/>
    </source>
</evidence>
<comment type="similarity">
    <text evidence="1">Belongs to the short-chain dehydrogenases/reductases (SDR) family.</text>
</comment>
<evidence type="ECO:0000256" key="1">
    <source>
        <dbReference type="ARBA" id="ARBA00006484"/>
    </source>
</evidence>
<dbReference type="EMBL" id="JABWGV010000001">
    <property type="protein sequence ID" value="NVD44053.1"/>
    <property type="molecule type" value="Genomic_DNA"/>
</dbReference>
<dbReference type="SUPFAM" id="SSF51735">
    <property type="entry name" value="NAD(P)-binding Rossmann-fold domains"/>
    <property type="match status" value="1"/>
</dbReference>
<dbReference type="Pfam" id="PF13561">
    <property type="entry name" value="adh_short_C2"/>
    <property type="match status" value="1"/>
</dbReference>
<evidence type="ECO:0000313" key="3">
    <source>
        <dbReference type="EMBL" id="NVD44053.1"/>
    </source>
</evidence>
<accession>A0A850H2A9</accession>
<name>A0A850H2A9_9SPHN</name>